<dbReference type="RefSeq" id="WP_222206179.1">
    <property type="nucleotide sequence ID" value="NZ_CAJZAH010000001.1"/>
</dbReference>
<dbReference type="EMBL" id="CAJZAH010000001">
    <property type="protein sequence ID" value="CAG9166808.1"/>
    <property type="molecule type" value="Genomic_DNA"/>
</dbReference>
<dbReference type="SUPFAM" id="SSF54909">
    <property type="entry name" value="Dimeric alpha+beta barrel"/>
    <property type="match status" value="1"/>
</dbReference>
<dbReference type="InterPro" id="IPR011008">
    <property type="entry name" value="Dimeric_a/b-barrel"/>
</dbReference>
<accession>A0ABM8WHF3</accession>
<name>A0ABM8WHF3_9BURK</name>
<protein>
    <recommendedName>
        <fullName evidence="3">DUF1428 domain-containing protein</fullName>
    </recommendedName>
</protein>
<comment type="caution">
    <text evidence="1">The sequence shown here is derived from an EMBL/GenBank/DDBJ whole genome shotgun (WGS) entry which is preliminary data.</text>
</comment>
<dbReference type="Gene3D" id="3.30.70.100">
    <property type="match status" value="1"/>
</dbReference>
<sequence length="117" mass="13106">MSYIDGFVLAVPVANRDKYREVARTAAEVFKAHGAQQVVEAWGDDVPEGKVTSFTMAVQRKDDEAVVFSWIQWPSREARDAGMKASMADPRLNMDMENMPFDAKRMIFGGFEALVEA</sequence>
<evidence type="ECO:0000313" key="2">
    <source>
        <dbReference type="Proteomes" id="UP000721236"/>
    </source>
</evidence>
<dbReference type="Proteomes" id="UP000721236">
    <property type="component" value="Unassembled WGS sequence"/>
</dbReference>
<dbReference type="InterPro" id="IPR009874">
    <property type="entry name" value="DUF1428"/>
</dbReference>
<proteinExistence type="predicted"/>
<organism evidence="1 2">
    <name type="scientific">Cupriavidus respiraculi</name>
    <dbReference type="NCBI Taxonomy" id="195930"/>
    <lineage>
        <taxon>Bacteria</taxon>
        <taxon>Pseudomonadati</taxon>
        <taxon>Pseudomonadota</taxon>
        <taxon>Betaproteobacteria</taxon>
        <taxon>Burkholderiales</taxon>
        <taxon>Burkholderiaceae</taxon>
        <taxon>Cupriavidus</taxon>
    </lineage>
</organism>
<evidence type="ECO:0000313" key="1">
    <source>
        <dbReference type="EMBL" id="CAG9166808.1"/>
    </source>
</evidence>
<reference evidence="1 2" key="1">
    <citation type="submission" date="2021-08" db="EMBL/GenBank/DDBJ databases">
        <authorList>
            <person name="Peeters C."/>
        </authorList>
    </citation>
    <scope>NUCLEOTIDE SEQUENCE [LARGE SCALE GENOMIC DNA]</scope>
    <source>
        <strain evidence="1 2">LMG 21510</strain>
    </source>
</reference>
<dbReference type="Pfam" id="PF07237">
    <property type="entry name" value="DUF1428"/>
    <property type="match status" value="1"/>
</dbReference>
<keyword evidence="2" id="KW-1185">Reference proteome</keyword>
<evidence type="ECO:0008006" key="3">
    <source>
        <dbReference type="Google" id="ProtNLM"/>
    </source>
</evidence>
<gene>
    <name evidence="1" type="primary">ybaA</name>
    <name evidence="1" type="ORF">LMG21510_00555</name>
</gene>
<dbReference type="PIRSF" id="PIRSF007028">
    <property type="entry name" value="UCP007028"/>
    <property type="match status" value="1"/>
</dbReference>